<accession>A0ABP8Q3M0</accession>
<feature type="transmembrane region" description="Helical" evidence="7">
    <location>
        <begin position="324"/>
        <end position="345"/>
    </location>
</feature>
<dbReference type="PANTHER" id="PTHR30250">
    <property type="entry name" value="PST FAMILY PREDICTED COLANIC ACID TRANSPORTER"/>
    <property type="match status" value="1"/>
</dbReference>
<evidence type="ECO:0000256" key="5">
    <source>
        <dbReference type="ARBA" id="ARBA00022989"/>
    </source>
</evidence>
<keyword evidence="6 7" id="KW-0472">Membrane</keyword>
<evidence type="ECO:0000313" key="9">
    <source>
        <dbReference type="Proteomes" id="UP001501321"/>
    </source>
</evidence>
<feature type="transmembrane region" description="Helical" evidence="7">
    <location>
        <begin position="297"/>
        <end position="318"/>
    </location>
</feature>
<proteinExistence type="inferred from homology"/>
<keyword evidence="5 7" id="KW-1133">Transmembrane helix</keyword>
<feature type="transmembrane region" description="Helical" evidence="7">
    <location>
        <begin position="20"/>
        <end position="37"/>
    </location>
</feature>
<evidence type="ECO:0000256" key="7">
    <source>
        <dbReference type="SAM" id="Phobius"/>
    </source>
</evidence>
<dbReference type="PANTHER" id="PTHR30250:SF10">
    <property type="entry name" value="LIPOPOLYSACCHARIDE BIOSYNTHESIS PROTEIN WZXC"/>
    <property type="match status" value="1"/>
</dbReference>
<organism evidence="8 9">
    <name type="scientific">Pseudaeromonas paramecii</name>
    <dbReference type="NCBI Taxonomy" id="2138166"/>
    <lineage>
        <taxon>Bacteria</taxon>
        <taxon>Pseudomonadati</taxon>
        <taxon>Pseudomonadota</taxon>
        <taxon>Gammaproteobacteria</taxon>
        <taxon>Aeromonadales</taxon>
        <taxon>Aeromonadaceae</taxon>
        <taxon>Pseudaeromonas</taxon>
    </lineage>
</organism>
<dbReference type="CDD" id="cd13127">
    <property type="entry name" value="MATE_tuaB_like"/>
    <property type="match status" value="1"/>
</dbReference>
<feature type="transmembrane region" description="Helical" evidence="7">
    <location>
        <begin position="357"/>
        <end position="379"/>
    </location>
</feature>
<feature type="transmembrane region" description="Helical" evidence="7">
    <location>
        <begin position="79"/>
        <end position="99"/>
    </location>
</feature>
<comment type="subcellular location">
    <subcellularLocation>
        <location evidence="1">Cell membrane</location>
        <topology evidence="1">Multi-pass membrane protein</topology>
    </subcellularLocation>
</comment>
<dbReference type="Proteomes" id="UP001501321">
    <property type="component" value="Unassembled WGS sequence"/>
</dbReference>
<evidence type="ECO:0000256" key="6">
    <source>
        <dbReference type="ARBA" id="ARBA00023136"/>
    </source>
</evidence>
<evidence type="ECO:0000256" key="4">
    <source>
        <dbReference type="ARBA" id="ARBA00022692"/>
    </source>
</evidence>
<feature type="transmembrane region" description="Helical" evidence="7">
    <location>
        <begin position="416"/>
        <end position="437"/>
    </location>
</feature>
<keyword evidence="3" id="KW-1003">Cell membrane</keyword>
<evidence type="ECO:0000256" key="2">
    <source>
        <dbReference type="ARBA" id="ARBA00007430"/>
    </source>
</evidence>
<evidence type="ECO:0000313" key="8">
    <source>
        <dbReference type="EMBL" id="GAA4496415.1"/>
    </source>
</evidence>
<comment type="similarity">
    <text evidence="2">Belongs to the polysaccharide synthase family.</text>
</comment>
<dbReference type="InterPro" id="IPR050833">
    <property type="entry name" value="Poly_Biosynth_Transport"/>
</dbReference>
<keyword evidence="4 7" id="KW-0812">Transmembrane</keyword>
<keyword evidence="9" id="KW-1185">Reference proteome</keyword>
<feature type="transmembrane region" description="Helical" evidence="7">
    <location>
        <begin position="155"/>
        <end position="178"/>
    </location>
</feature>
<dbReference type="Pfam" id="PF13440">
    <property type="entry name" value="Polysacc_synt_3"/>
    <property type="match status" value="1"/>
</dbReference>
<name>A0ABP8Q3M0_9GAMM</name>
<dbReference type="RefSeq" id="WP_345010935.1">
    <property type="nucleotide sequence ID" value="NZ_BAABFC010000009.1"/>
</dbReference>
<gene>
    <name evidence="8" type="ORF">GCM10023095_11370</name>
</gene>
<protein>
    <submittedName>
        <fullName evidence="8">Lipopolysaccharide biosynthesis protein</fullName>
    </submittedName>
</protein>
<feature type="transmembrane region" description="Helical" evidence="7">
    <location>
        <begin position="385"/>
        <end position="404"/>
    </location>
</feature>
<evidence type="ECO:0000256" key="1">
    <source>
        <dbReference type="ARBA" id="ARBA00004651"/>
    </source>
</evidence>
<feature type="transmembrane region" description="Helical" evidence="7">
    <location>
        <begin position="43"/>
        <end position="67"/>
    </location>
</feature>
<sequence length="482" mass="53569">MDLVTSFRQALLHSAIGRIAAYLMQFISVAILARYFLPEAFGLLAAVQVFVLFFQMLSEVGLAPALVNQSAIGQSLRDAAYGFTLAVGASVAIILYFLSSSLAQFLGRDEYVVITQIICIAVFFQSISTVPYVAQVRERRFFEIAKVEVISELGSLALTLLAAQFMSGYLALALRFAFTATLKWSLFMLFADRTLVGRPRLAFSIHQIKPLLGFSAYQFSFNFVNYFSRNFDNFLIAKFFGPGPLGVYERSYQLMRYPLMVLTSAITPAIQPVIAAFRADSASIVSLHNDFIRRMSYLGVLAGGGIAVSANQCVRLLFGEQWQQVVPLIEILALIIPVQVVMSTSGSFYQGLEKPKLMFYSGLISAVVNVCAIVVGWQFGKIEYIAQGIVVSFTFNFIQVYFVLYRFVFNTPFSQFLRAVAGPFLVSLVYGVLFLINPFRSWSPNLVQLLPSICGVLLLLLPVMVANLCLAFPERARSLLRI</sequence>
<evidence type="ECO:0000256" key="3">
    <source>
        <dbReference type="ARBA" id="ARBA00022475"/>
    </source>
</evidence>
<feature type="transmembrane region" description="Helical" evidence="7">
    <location>
        <begin position="111"/>
        <end position="134"/>
    </location>
</feature>
<dbReference type="EMBL" id="BAABFC010000009">
    <property type="protein sequence ID" value="GAA4496415.1"/>
    <property type="molecule type" value="Genomic_DNA"/>
</dbReference>
<feature type="transmembrane region" description="Helical" evidence="7">
    <location>
        <begin position="449"/>
        <end position="472"/>
    </location>
</feature>
<reference evidence="9" key="1">
    <citation type="journal article" date="2019" name="Int. J. Syst. Evol. Microbiol.">
        <title>The Global Catalogue of Microorganisms (GCM) 10K type strain sequencing project: providing services to taxonomists for standard genome sequencing and annotation.</title>
        <authorList>
            <consortium name="The Broad Institute Genomics Platform"/>
            <consortium name="The Broad Institute Genome Sequencing Center for Infectious Disease"/>
            <person name="Wu L."/>
            <person name="Ma J."/>
        </authorList>
    </citation>
    <scope>NUCLEOTIDE SEQUENCE [LARGE SCALE GENOMIC DNA]</scope>
    <source>
        <strain evidence="9">JCM 32226</strain>
    </source>
</reference>
<comment type="caution">
    <text evidence="8">The sequence shown here is derived from an EMBL/GenBank/DDBJ whole genome shotgun (WGS) entry which is preliminary data.</text>
</comment>